<dbReference type="EMBL" id="NLAX01000094">
    <property type="protein sequence ID" value="PKS08708.1"/>
    <property type="molecule type" value="Genomic_DNA"/>
</dbReference>
<accession>A0A2N3N8F4</accession>
<dbReference type="PANTHER" id="PTHR46494:SF1">
    <property type="entry name" value="CORA FAMILY METAL ION TRANSPORTER (EUROFUNG)"/>
    <property type="match status" value="1"/>
</dbReference>
<organism evidence="10 11">
    <name type="scientific">Lomentospora prolificans</name>
    <dbReference type="NCBI Taxonomy" id="41688"/>
    <lineage>
        <taxon>Eukaryota</taxon>
        <taxon>Fungi</taxon>
        <taxon>Dikarya</taxon>
        <taxon>Ascomycota</taxon>
        <taxon>Pezizomycotina</taxon>
        <taxon>Sordariomycetes</taxon>
        <taxon>Hypocreomycetidae</taxon>
        <taxon>Microascales</taxon>
        <taxon>Microascaceae</taxon>
        <taxon>Lomentospora</taxon>
    </lineage>
</organism>
<dbReference type="GO" id="GO:0000287">
    <property type="term" value="F:magnesium ion binding"/>
    <property type="evidence" value="ECO:0007669"/>
    <property type="project" value="TreeGrafter"/>
</dbReference>
<dbReference type="InterPro" id="IPR002523">
    <property type="entry name" value="MgTranspt_CorA/ZnTranspt_ZntB"/>
</dbReference>
<dbReference type="GO" id="GO:0050897">
    <property type="term" value="F:cobalt ion binding"/>
    <property type="evidence" value="ECO:0007669"/>
    <property type="project" value="TreeGrafter"/>
</dbReference>
<gene>
    <name evidence="10" type="ORF">jhhlp_004761</name>
</gene>
<evidence type="ECO:0000256" key="7">
    <source>
        <dbReference type="ARBA" id="ARBA00023136"/>
    </source>
</evidence>
<dbReference type="AlphaFoldDB" id="A0A2N3N8F4"/>
<dbReference type="InterPro" id="IPR045861">
    <property type="entry name" value="CorA_cytoplasmic_dom"/>
</dbReference>
<evidence type="ECO:0000256" key="5">
    <source>
        <dbReference type="ARBA" id="ARBA00022692"/>
    </source>
</evidence>
<feature type="region of interest" description="Disordered" evidence="8">
    <location>
        <begin position="1"/>
        <end position="74"/>
    </location>
</feature>
<keyword evidence="7 9" id="KW-0472">Membrane</keyword>
<dbReference type="SUPFAM" id="SSF143865">
    <property type="entry name" value="CorA soluble domain-like"/>
    <property type="match status" value="1"/>
</dbReference>
<sequence length="623" mass="69790">MTSENPEPQAQAGNHSASRPASRTSSPSPRGPSCEQFPPVMTIPSRVQYIPSEHDPGSPVGTANSDPTAYASGVRRRATNATIFRPFDDYDDNDFNWPGWHPGSEPGFDPTMPHGGHPSMTALKTLCEITVVDISHERVESKNFENDEFIEFIKTPQPLWAKCRWININGISWDVIQAVGRHKNLHKLAIEDIMNKMNRTKCDWYPNHAFMVMTLQKLVRVVDPDHSSDSDSDSDYNSVFDDSSSSSSSSLSSLKSLPVRSILRAARKIRRFFRRQRRPSIADAEKYPPRGNGSTLTGLNVLSNIDVMPNLRSLQRYRASNLTRSEFMERHSSLSTRGLAVSAEQVAVFLNSDNTVISFFELSADDVEKPILKRLCTPGTILRQCCDASLIVQAIIDAVIDLAVPLTAVYQDVIGDLELDVLTSPNVKQSRSLYIIISEINKMLSFLNPIDNLVSVLRDHRTDLSQEQASTVLQNTGTGVIVTPLTHTYLGDVLDQCLVVSEALQQNKQSAENLINLIFNTISAAQNETMKQLTNATIVFLPLTFLTGYFGMNFEPFDELQRGTTFFWILAIPTVAAVIIVLMRSFLYSWGISVIQRRHIGASRKQTKKQKKAYKKRRRAQRL</sequence>
<dbReference type="PANTHER" id="PTHR46494">
    <property type="entry name" value="CORA FAMILY METAL ION TRANSPORTER (EUROFUNG)"/>
    <property type="match status" value="1"/>
</dbReference>
<dbReference type="Gene3D" id="3.30.460.20">
    <property type="entry name" value="CorA soluble domain-like"/>
    <property type="match status" value="1"/>
</dbReference>
<feature type="compositionally biased region" description="Low complexity" evidence="8">
    <location>
        <begin position="16"/>
        <end position="33"/>
    </location>
</feature>
<dbReference type="SUPFAM" id="SSF144083">
    <property type="entry name" value="Magnesium transport protein CorA, transmembrane region"/>
    <property type="match status" value="1"/>
</dbReference>
<reference evidence="10 11" key="1">
    <citation type="journal article" date="2017" name="G3 (Bethesda)">
        <title>First Draft Genome Sequence of the Pathogenic Fungus Lomentospora prolificans (Formerly Scedosporium prolificans).</title>
        <authorList>
            <person name="Luo R."/>
            <person name="Zimin A."/>
            <person name="Workman R."/>
            <person name="Fan Y."/>
            <person name="Pertea G."/>
            <person name="Grossman N."/>
            <person name="Wear M.P."/>
            <person name="Jia B."/>
            <person name="Miller H."/>
            <person name="Casadevall A."/>
            <person name="Timp W."/>
            <person name="Zhang S.X."/>
            <person name="Salzberg S.L."/>
        </authorList>
    </citation>
    <scope>NUCLEOTIDE SEQUENCE [LARGE SCALE GENOMIC DNA]</scope>
    <source>
        <strain evidence="10 11">JHH-5317</strain>
    </source>
</reference>
<feature type="region of interest" description="Disordered" evidence="8">
    <location>
        <begin position="603"/>
        <end position="623"/>
    </location>
</feature>
<keyword evidence="11" id="KW-1185">Reference proteome</keyword>
<feature type="compositionally biased region" description="Polar residues" evidence="8">
    <location>
        <begin position="1"/>
        <end position="15"/>
    </location>
</feature>
<dbReference type="InterPro" id="IPR045863">
    <property type="entry name" value="CorA_TM1_TM2"/>
</dbReference>
<proteinExistence type="inferred from homology"/>
<evidence type="ECO:0000313" key="10">
    <source>
        <dbReference type="EMBL" id="PKS08708.1"/>
    </source>
</evidence>
<keyword evidence="4" id="KW-1003">Cell membrane</keyword>
<feature type="region of interest" description="Disordered" evidence="8">
    <location>
        <begin position="224"/>
        <end position="252"/>
    </location>
</feature>
<evidence type="ECO:0000256" key="6">
    <source>
        <dbReference type="ARBA" id="ARBA00022989"/>
    </source>
</evidence>
<protein>
    <submittedName>
        <fullName evidence="10">Uncharacterized protein</fullName>
    </submittedName>
</protein>
<keyword evidence="3" id="KW-0813">Transport</keyword>
<evidence type="ECO:0000256" key="2">
    <source>
        <dbReference type="ARBA" id="ARBA00009765"/>
    </source>
</evidence>
<evidence type="ECO:0000256" key="1">
    <source>
        <dbReference type="ARBA" id="ARBA00004651"/>
    </source>
</evidence>
<dbReference type="GO" id="GO:0015087">
    <property type="term" value="F:cobalt ion transmembrane transporter activity"/>
    <property type="evidence" value="ECO:0007669"/>
    <property type="project" value="TreeGrafter"/>
</dbReference>
<dbReference type="Gene3D" id="1.20.58.340">
    <property type="entry name" value="Magnesium transport protein CorA, transmembrane region"/>
    <property type="match status" value="2"/>
</dbReference>
<evidence type="ECO:0000256" key="4">
    <source>
        <dbReference type="ARBA" id="ARBA00022475"/>
    </source>
</evidence>
<comment type="caution">
    <text evidence="10">The sequence shown here is derived from an EMBL/GenBank/DDBJ whole genome shotgun (WGS) entry which is preliminary data.</text>
</comment>
<evidence type="ECO:0000256" key="8">
    <source>
        <dbReference type="SAM" id="MobiDB-lite"/>
    </source>
</evidence>
<dbReference type="GO" id="GO:0005886">
    <property type="term" value="C:plasma membrane"/>
    <property type="evidence" value="ECO:0007669"/>
    <property type="project" value="UniProtKB-SubCell"/>
</dbReference>
<keyword evidence="6 9" id="KW-1133">Transmembrane helix</keyword>
<dbReference type="GO" id="GO:0015095">
    <property type="term" value="F:magnesium ion transmembrane transporter activity"/>
    <property type="evidence" value="ECO:0007669"/>
    <property type="project" value="TreeGrafter"/>
</dbReference>
<comment type="subcellular location">
    <subcellularLocation>
        <location evidence="1">Cell membrane</location>
        <topology evidence="1">Multi-pass membrane protein</topology>
    </subcellularLocation>
</comment>
<dbReference type="Proteomes" id="UP000233524">
    <property type="component" value="Unassembled WGS sequence"/>
</dbReference>
<evidence type="ECO:0000256" key="3">
    <source>
        <dbReference type="ARBA" id="ARBA00022448"/>
    </source>
</evidence>
<dbReference type="Pfam" id="PF01544">
    <property type="entry name" value="CorA"/>
    <property type="match status" value="1"/>
</dbReference>
<keyword evidence="5 9" id="KW-0812">Transmembrane</keyword>
<feature type="transmembrane region" description="Helical" evidence="9">
    <location>
        <begin position="566"/>
        <end position="587"/>
    </location>
</feature>
<dbReference type="OrthoDB" id="165352at2759"/>
<evidence type="ECO:0000313" key="11">
    <source>
        <dbReference type="Proteomes" id="UP000233524"/>
    </source>
</evidence>
<name>A0A2N3N8F4_9PEZI</name>
<evidence type="ECO:0000256" key="9">
    <source>
        <dbReference type="SAM" id="Phobius"/>
    </source>
</evidence>
<dbReference type="STRING" id="41688.A0A2N3N8F4"/>
<comment type="similarity">
    <text evidence="2">Belongs to the CorA metal ion transporter (MIT) (TC 1.A.35) family.</text>
</comment>
<dbReference type="VEuPathDB" id="FungiDB:jhhlp_004761"/>
<feature type="compositionally biased region" description="Low complexity" evidence="8">
    <location>
        <begin position="235"/>
        <end position="252"/>
    </location>
</feature>
<dbReference type="InParanoid" id="A0A2N3N8F4"/>